<evidence type="ECO:0000313" key="2">
    <source>
        <dbReference type="Proteomes" id="UP000821837"/>
    </source>
</evidence>
<evidence type="ECO:0008006" key="3">
    <source>
        <dbReference type="Google" id="ProtNLM"/>
    </source>
</evidence>
<dbReference type="PANTHER" id="PTHR33198">
    <property type="entry name" value="ANK_REP_REGION DOMAIN-CONTAINING PROTEIN-RELATED"/>
    <property type="match status" value="1"/>
</dbReference>
<reference evidence="1" key="1">
    <citation type="journal article" date="2020" name="Cell">
        <title>Large-Scale Comparative Analyses of Tick Genomes Elucidate Their Genetic Diversity and Vector Capacities.</title>
        <authorList>
            <consortium name="Tick Genome and Microbiome Consortium (TIGMIC)"/>
            <person name="Jia N."/>
            <person name="Wang J."/>
            <person name="Shi W."/>
            <person name="Du L."/>
            <person name="Sun Y."/>
            <person name="Zhan W."/>
            <person name="Jiang J.F."/>
            <person name="Wang Q."/>
            <person name="Zhang B."/>
            <person name="Ji P."/>
            <person name="Bell-Sakyi L."/>
            <person name="Cui X.M."/>
            <person name="Yuan T.T."/>
            <person name="Jiang B.G."/>
            <person name="Yang W.F."/>
            <person name="Lam T.T."/>
            <person name="Chang Q.C."/>
            <person name="Ding S.J."/>
            <person name="Wang X.J."/>
            <person name="Zhu J.G."/>
            <person name="Ruan X.D."/>
            <person name="Zhao L."/>
            <person name="Wei J.T."/>
            <person name="Ye R.Z."/>
            <person name="Que T.C."/>
            <person name="Du C.H."/>
            <person name="Zhou Y.H."/>
            <person name="Cheng J.X."/>
            <person name="Dai P.F."/>
            <person name="Guo W.B."/>
            <person name="Han X.H."/>
            <person name="Huang E.J."/>
            <person name="Li L.F."/>
            <person name="Wei W."/>
            <person name="Gao Y.C."/>
            <person name="Liu J.Z."/>
            <person name="Shao H.Z."/>
            <person name="Wang X."/>
            <person name="Wang C.C."/>
            <person name="Yang T.C."/>
            <person name="Huo Q.B."/>
            <person name="Li W."/>
            <person name="Chen H.Y."/>
            <person name="Chen S.E."/>
            <person name="Zhou L.G."/>
            <person name="Ni X.B."/>
            <person name="Tian J.H."/>
            <person name="Sheng Y."/>
            <person name="Liu T."/>
            <person name="Pan Y.S."/>
            <person name="Xia L.Y."/>
            <person name="Li J."/>
            <person name="Zhao F."/>
            <person name="Cao W.C."/>
        </authorList>
    </citation>
    <scope>NUCLEOTIDE SEQUENCE</scope>
    <source>
        <strain evidence="1">Rsan-2018</strain>
    </source>
</reference>
<dbReference type="EMBL" id="JABSTV010001254">
    <property type="protein sequence ID" value="KAH7939204.1"/>
    <property type="molecule type" value="Genomic_DNA"/>
</dbReference>
<sequence length="479" mass="53165">MASPIPPPLFLSTPGDPPIPWADWKLIFEAYVDAIGDDARKPERRKALYGPSDVFQAAVALFDDHFKDVSCDYVARLRFQERRQLPGEPVVDFIASLRSLAASCGSGALENDMIRQQLFMGVASQNARCRLLQKGSSITLPEAFSIAREDELVRVQLEHNFLLRGHKAPIRSARRANMAALLLLLSWRSTWRPLRIAGSRKPSTWRRHAAEFILSGSASSFGLAFGHQHLRCHDVLLSLGNRCDFARNYSSDSLFFRAGCYFPCSSSSCVCSGCTFRVCTAFKGACIFYMCSALVMWLLRLFLGLCVDAFGLKSTGVAPHSPASLIVANRGAVPAYMATLLNWQANGWPLQAHGCNMVHRRHHSLPLVLLIMPALLTSRQNRIEHAEWAARPPLDDRSRRAGAGFLNLPLPRWSRRAGVGLPRRAAGAQGHSSLPPEHMCRRFQFVDGGAEAPEFDAATLRLLTSSLQVTAPQQRRLRH</sequence>
<dbReference type="AlphaFoldDB" id="A0A9D4SNW5"/>
<gene>
    <name evidence="1" type="ORF">HPB52_008341</name>
</gene>
<reference evidence="1" key="2">
    <citation type="submission" date="2021-09" db="EMBL/GenBank/DDBJ databases">
        <authorList>
            <person name="Jia N."/>
            <person name="Wang J."/>
            <person name="Shi W."/>
            <person name="Du L."/>
            <person name="Sun Y."/>
            <person name="Zhan W."/>
            <person name="Jiang J."/>
            <person name="Wang Q."/>
            <person name="Zhang B."/>
            <person name="Ji P."/>
            <person name="Sakyi L.B."/>
            <person name="Cui X."/>
            <person name="Yuan T."/>
            <person name="Jiang B."/>
            <person name="Yang W."/>
            <person name="Lam T.T.-Y."/>
            <person name="Chang Q."/>
            <person name="Ding S."/>
            <person name="Wang X."/>
            <person name="Zhu J."/>
            <person name="Ruan X."/>
            <person name="Zhao L."/>
            <person name="Wei J."/>
            <person name="Que T."/>
            <person name="Du C."/>
            <person name="Cheng J."/>
            <person name="Dai P."/>
            <person name="Han X."/>
            <person name="Huang E."/>
            <person name="Gao Y."/>
            <person name="Liu J."/>
            <person name="Shao H."/>
            <person name="Ye R."/>
            <person name="Li L."/>
            <person name="Wei W."/>
            <person name="Wang X."/>
            <person name="Wang C."/>
            <person name="Huo Q."/>
            <person name="Li W."/>
            <person name="Guo W."/>
            <person name="Chen H."/>
            <person name="Chen S."/>
            <person name="Zhou L."/>
            <person name="Zhou L."/>
            <person name="Ni X."/>
            <person name="Tian J."/>
            <person name="Zhou Y."/>
            <person name="Sheng Y."/>
            <person name="Liu T."/>
            <person name="Pan Y."/>
            <person name="Xia L."/>
            <person name="Li J."/>
            <person name="Zhao F."/>
            <person name="Cao W."/>
        </authorList>
    </citation>
    <scope>NUCLEOTIDE SEQUENCE</scope>
    <source>
        <strain evidence="1">Rsan-2018</strain>
        <tissue evidence="1">Larvae</tissue>
    </source>
</reference>
<protein>
    <recommendedName>
        <fullName evidence="3">Tick transposon</fullName>
    </recommendedName>
</protein>
<keyword evidence="2" id="KW-1185">Reference proteome</keyword>
<evidence type="ECO:0000313" key="1">
    <source>
        <dbReference type="EMBL" id="KAH7939204.1"/>
    </source>
</evidence>
<accession>A0A9D4SNW5</accession>
<dbReference type="VEuPathDB" id="VectorBase:RSAN_046885"/>
<comment type="caution">
    <text evidence="1">The sequence shown here is derived from an EMBL/GenBank/DDBJ whole genome shotgun (WGS) entry which is preliminary data.</text>
</comment>
<dbReference type="PANTHER" id="PTHR33198:SF20">
    <property type="entry name" value="RETROTRANSPOSON GAG DOMAIN-CONTAINING PROTEIN"/>
    <property type="match status" value="1"/>
</dbReference>
<dbReference type="Proteomes" id="UP000821837">
    <property type="component" value="Chromosome 8"/>
</dbReference>
<name>A0A9D4SNW5_RHISA</name>
<organism evidence="1 2">
    <name type="scientific">Rhipicephalus sanguineus</name>
    <name type="common">Brown dog tick</name>
    <name type="synonym">Ixodes sanguineus</name>
    <dbReference type="NCBI Taxonomy" id="34632"/>
    <lineage>
        <taxon>Eukaryota</taxon>
        <taxon>Metazoa</taxon>
        <taxon>Ecdysozoa</taxon>
        <taxon>Arthropoda</taxon>
        <taxon>Chelicerata</taxon>
        <taxon>Arachnida</taxon>
        <taxon>Acari</taxon>
        <taxon>Parasitiformes</taxon>
        <taxon>Ixodida</taxon>
        <taxon>Ixodoidea</taxon>
        <taxon>Ixodidae</taxon>
        <taxon>Rhipicephalinae</taxon>
        <taxon>Rhipicephalus</taxon>
        <taxon>Rhipicephalus</taxon>
    </lineage>
</organism>
<proteinExistence type="predicted"/>